<dbReference type="RefSeq" id="WP_111729481.1">
    <property type="nucleotide sequence ID" value="NZ_QHKO01000003.1"/>
</dbReference>
<dbReference type="OrthoDB" id="5503471at2"/>
<sequence length="315" mass="33952">MDVDNVDSGQGSGKGAKFLKIAGIGCAAVILIGALFAGLGVFKAVSCVEDFVGIAESAQEGQSFAYEFVEAARRGDYQGVYDRLDPEAQAELSVAEVEQMFEPRREALNRGEPFPVGVRLISNDTDQGTTSWEMTTRIARPTDTEAVLMSMEVVYRDGAAGDGRFGVLGWEVREVLREMAEEPAAQMAMRFHREVVNERVEEARRFVDRESRLYSESLETFATNLDALQELPVVAPRVVAVGSLGAFASDVTLEMERAGQTTQVTYTVSNLGKILDFKGPNLVDATGETGAESGAAEASGEEAEVRTDAGDEAPE</sequence>
<proteinExistence type="predicted"/>
<keyword evidence="2" id="KW-0472">Membrane</keyword>
<dbReference type="EMBL" id="QHKO01000003">
    <property type="protein sequence ID" value="RAL22953.1"/>
    <property type="molecule type" value="Genomic_DNA"/>
</dbReference>
<keyword evidence="4" id="KW-1185">Reference proteome</keyword>
<keyword evidence="2" id="KW-1133">Transmembrane helix</keyword>
<dbReference type="Proteomes" id="UP000249169">
    <property type="component" value="Unassembled WGS sequence"/>
</dbReference>
<evidence type="ECO:0000313" key="3">
    <source>
        <dbReference type="EMBL" id="RAL22953.1"/>
    </source>
</evidence>
<organism evidence="3 4">
    <name type="scientific">Lujinxingia litoralis</name>
    <dbReference type="NCBI Taxonomy" id="2211119"/>
    <lineage>
        <taxon>Bacteria</taxon>
        <taxon>Deltaproteobacteria</taxon>
        <taxon>Bradymonadales</taxon>
        <taxon>Lujinxingiaceae</taxon>
        <taxon>Lujinxingia</taxon>
    </lineage>
</organism>
<dbReference type="AlphaFoldDB" id="A0A328CB03"/>
<name>A0A328CB03_9DELT</name>
<keyword evidence="2" id="KW-0812">Transmembrane</keyword>
<evidence type="ECO:0000256" key="2">
    <source>
        <dbReference type="SAM" id="Phobius"/>
    </source>
</evidence>
<accession>A0A328CB03</accession>
<evidence type="ECO:0000313" key="4">
    <source>
        <dbReference type="Proteomes" id="UP000249169"/>
    </source>
</evidence>
<feature type="region of interest" description="Disordered" evidence="1">
    <location>
        <begin position="283"/>
        <end position="315"/>
    </location>
</feature>
<comment type="caution">
    <text evidence="3">The sequence shown here is derived from an EMBL/GenBank/DDBJ whole genome shotgun (WGS) entry which is preliminary data.</text>
</comment>
<feature type="transmembrane region" description="Helical" evidence="2">
    <location>
        <begin position="21"/>
        <end position="42"/>
    </location>
</feature>
<feature type="compositionally biased region" description="Low complexity" evidence="1">
    <location>
        <begin position="285"/>
        <end position="298"/>
    </location>
</feature>
<protein>
    <submittedName>
        <fullName evidence="3">Uncharacterized protein</fullName>
    </submittedName>
</protein>
<gene>
    <name evidence="3" type="ORF">DL240_08665</name>
</gene>
<reference evidence="3 4" key="1">
    <citation type="submission" date="2018-05" db="EMBL/GenBank/DDBJ databases">
        <title>Lujinxingia marina gen. nov. sp. nov., a new facultative anaerobic member of the class Deltaproteobacteria, and proposal of Lujinxingaceae fam. nov.</title>
        <authorList>
            <person name="Li C.-M."/>
        </authorList>
    </citation>
    <scope>NUCLEOTIDE SEQUENCE [LARGE SCALE GENOMIC DNA]</scope>
    <source>
        <strain evidence="3 4">B210</strain>
    </source>
</reference>
<evidence type="ECO:0000256" key="1">
    <source>
        <dbReference type="SAM" id="MobiDB-lite"/>
    </source>
</evidence>